<evidence type="ECO:0000256" key="1">
    <source>
        <dbReference type="SAM" id="Phobius"/>
    </source>
</evidence>
<dbReference type="STRING" id="870482.SAMN04487987_10335"/>
<dbReference type="OrthoDB" id="1341464at2"/>
<protein>
    <recommendedName>
        <fullName evidence="4">Dolichyl-phosphate-mannose-protein mannosyltransferase</fullName>
    </recommendedName>
</protein>
<feature type="transmembrane region" description="Helical" evidence="1">
    <location>
        <begin position="133"/>
        <end position="150"/>
    </location>
</feature>
<dbReference type="AlphaFoldDB" id="A0A1I1P9W4"/>
<organism evidence="2 3">
    <name type="scientific">Algibacter pectinivorans</name>
    <dbReference type="NCBI Taxonomy" id="870482"/>
    <lineage>
        <taxon>Bacteria</taxon>
        <taxon>Pseudomonadati</taxon>
        <taxon>Bacteroidota</taxon>
        <taxon>Flavobacteriia</taxon>
        <taxon>Flavobacteriales</taxon>
        <taxon>Flavobacteriaceae</taxon>
        <taxon>Algibacter</taxon>
    </lineage>
</organism>
<dbReference type="Proteomes" id="UP000199439">
    <property type="component" value="Unassembled WGS sequence"/>
</dbReference>
<keyword evidence="1" id="KW-0472">Membrane</keyword>
<feature type="transmembrane region" description="Helical" evidence="1">
    <location>
        <begin position="78"/>
        <end position="102"/>
    </location>
</feature>
<sequence length="381" mass="44003">METKQIIIHKRFFIAIIIISVLSALRSLLIPVHADELTYSKLADNILLGQYYLVNNPSSIAPTIPFVFALFKIKTFPVLGIILNKIFNLCLVGFGFRFIALYLKQQNVSPIFIGGILALTAVNPNAVAWFSTLYPESLIFFGFWGFIYYVSRPPKQSYLIKILAFFILMVFTRYLYAVLGVVILLCYYDYLKENFKNYSLPIVTYSLIFLIPVILWAKYLLNIEEQNLSEISYFNRFKVGNPLLYNIKCGLGLEQHHEVDKINGIPAFASLFIPITGFRNYLISFILIFGFVCGLVKHLKRPAVSKLFISSMLIMLGFVFAGTGFSRYWLVLLPSFYLGYYYLFKLLNIRDKWIVYGSQLVSFIYILNEIRLDILIVNKYL</sequence>
<keyword evidence="1" id="KW-1133">Transmembrane helix</keyword>
<evidence type="ECO:0000313" key="3">
    <source>
        <dbReference type="Proteomes" id="UP000199439"/>
    </source>
</evidence>
<proteinExistence type="predicted"/>
<accession>A0A1I1P9W4</accession>
<feature type="transmembrane region" description="Helical" evidence="1">
    <location>
        <begin position="52"/>
        <end position="71"/>
    </location>
</feature>
<dbReference type="EMBL" id="FOMI01000003">
    <property type="protein sequence ID" value="SFD02780.1"/>
    <property type="molecule type" value="Genomic_DNA"/>
</dbReference>
<feature type="transmembrane region" description="Helical" evidence="1">
    <location>
        <begin position="200"/>
        <end position="221"/>
    </location>
</feature>
<keyword evidence="3" id="KW-1185">Reference proteome</keyword>
<name>A0A1I1P9W4_9FLAO</name>
<feature type="transmembrane region" description="Helical" evidence="1">
    <location>
        <begin position="278"/>
        <end position="296"/>
    </location>
</feature>
<feature type="transmembrane region" description="Helical" evidence="1">
    <location>
        <begin position="162"/>
        <end position="188"/>
    </location>
</feature>
<feature type="transmembrane region" description="Helical" evidence="1">
    <location>
        <begin position="12"/>
        <end position="32"/>
    </location>
</feature>
<evidence type="ECO:0008006" key="4">
    <source>
        <dbReference type="Google" id="ProtNLM"/>
    </source>
</evidence>
<dbReference type="RefSeq" id="WP_092849970.1">
    <property type="nucleotide sequence ID" value="NZ_FOMI01000003.1"/>
</dbReference>
<reference evidence="3" key="1">
    <citation type="submission" date="2016-10" db="EMBL/GenBank/DDBJ databases">
        <authorList>
            <person name="Varghese N."/>
            <person name="Submissions S."/>
        </authorList>
    </citation>
    <scope>NUCLEOTIDE SEQUENCE [LARGE SCALE GENOMIC DNA]</scope>
    <source>
        <strain evidence="3">DSM 25730</strain>
    </source>
</reference>
<evidence type="ECO:0000313" key="2">
    <source>
        <dbReference type="EMBL" id="SFD02780.1"/>
    </source>
</evidence>
<gene>
    <name evidence="2" type="ORF">SAMN04487987_10335</name>
</gene>
<keyword evidence="1" id="KW-0812">Transmembrane</keyword>